<reference evidence="11 12" key="1">
    <citation type="journal article" date="2016" name="Mol. Biol. Evol.">
        <title>Comparative Genomics of Early-Diverging Mushroom-Forming Fungi Provides Insights into the Origins of Lignocellulose Decay Capabilities.</title>
        <authorList>
            <person name="Nagy L.G."/>
            <person name="Riley R."/>
            <person name="Tritt A."/>
            <person name="Adam C."/>
            <person name="Daum C."/>
            <person name="Floudas D."/>
            <person name="Sun H."/>
            <person name="Yadav J.S."/>
            <person name="Pangilinan J."/>
            <person name="Larsson K.H."/>
            <person name="Matsuura K."/>
            <person name="Barry K."/>
            <person name="Labutti K."/>
            <person name="Kuo R."/>
            <person name="Ohm R.A."/>
            <person name="Bhattacharya S.S."/>
            <person name="Shirouzu T."/>
            <person name="Yoshinaga Y."/>
            <person name="Martin F.M."/>
            <person name="Grigoriev I.V."/>
            <person name="Hibbett D.S."/>
        </authorList>
    </citation>
    <scope>NUCLEOTIDE SEQUENCE [LARGE SCALE GENOMIC DNA]</scope>
    <source>
        <strain evidence="11 12">93-53</strain>
    </source>
</reference>
<dbReference type="SUPFAM" id="SSF82199">
    <property type="entry name" value="SET domain"/>
    <property type="match status" value="1"/>
</dbReference>
<feature type="region of interest" description="Disordered" evidence="8">
    <location>
        <begin position="1"/>
        <end position="21"/>
    </location>
</feature>
<evidence type="ECO:0000313" key="12">
    <source>
        <dbReference type="Proteomes" id="UP000076871"/>
    </source>
</evidence>
<dbReference type="InterPro" id="IPR003616">
    <property type="entry name" value="Post-SET_dom"/>
</dbReference>
<evidence type="ECO:0000259" key="10">
    <source>
        <dbReference type="PROSITE" id="PS50868"/>
    </source>
</evidence>
<gene>
    <name evidence="11" type="ORF">LAESUDRAFT_726011</name>
</gene>
<dbReference type="EMBL" id="KV427625">
    <property type="protein sequence ID" value="KZT06198.1"/>
    <property type="molecule type" value="Genomic_DNA"/>
</dbReference>
<dbReference type="PANTHER" id="PTHR46223:SF3">
    <property type="entry name" value="HISTONE-LYSINE N-METHYLTRANSFERASE SET-23"/>
    <property type="match status" value="1"/>
</dbReference>
<sequence>MARREIWKPSRRPLEDWENDGTDREWEFSGIVGEEIDTFGVKRYEIKWKDWQRADGTNTTWQRDMSDMSDVQREWDEMQEDKRLEAARRNTGVKVRLEPGQVWHEDATIEMARGYEEQYREALRRNLKLYARWDNTLKSVHSDSDDGGQRRDGGGAGDESSDSTGSPRLPKRKRLRPSSDRTSSMATQPQEPRNNPPRPVPPSRPKPTPRFVRDSPSSDDDDAMAVDLTARPTRPLPRRRRQVVRSDSSPSPPRTTFVRSRSSPSPRHMTLQEQWTRMAARAGAAAIYFVNEVNAEEVPPGLDGFRYCERHYIRAVGVPEPDEQYLLSCECELSCDAQVCGCQELSDIVDDFGDKVFAYTDQRQFKDNLSPGEEVIECNKNCSCDPRSCPNRVAQQPRDVPIEVFRTEECGWGVRATSDLPKGKVLGIYTGELITREEARRRTGQSKSYIFDLDVHEADDDSVEEEYAKYSVDSYRCGNWTRFINHSCEPNMRVYPVVWDTVPELNQPYLAFVTTQTIVARTELTIDYDPKATEEHRRSKGKGRRILPEGARPCICGADSCRGWITI</sequence>
<accession>A0A165E3V0</accession>
<dbReference type="InterPro" id="IPR046341">
    <property type="entry name" value="SET_dom_sf"/>
</dbReference>
<evidence type="ECO:0000256" key="1">
    <source>
        <dbReference type="ARBA" id="ARBA00004286"/>
    </source>
</evidence>
<keyword evidence="6" id="KW-0479">Metal-binding</keyword>
<name>A0A165E3V0_9APHY</name>
<feature type="region of interest" description="Disordered" evidence="8">
    <location>
        <begin position="138"/>
        <end position="269"/>
    </location>
</feature>
<evidence type="ECO:0000256" key="6">
    <source>
        <dbReference type="ARBA" id="ARBA00022723"/>
    </source>
</evidence>
<dbReference type="GO" id="GO:0005634">
    <property type="term" value="C:nucleus"/>
    <property type="evidence" value="ECO:0007669"/>
    <property type="project" value="InterPro"/>
</dbReference>
<dbReference type="GO" id="GO:0042054">
    <property type="term" value="F:histone methyltransferase activity"/>
    <property type="evidence" value="ECO:0007669"/>
    <property type="project" value="InterPro"/>
</dbReference>
<evidence type="ECO:0000256" key="3">
    <source>
        <dbReference type="ARBA" id="ARBA00022603"/>
    </source>
</evidence>
<dbReference type="InterPro" id="IPR001214">
    <property type="entry name" value="SET_dom"/>
</dbReference>
<dbReference type="Proteomes" id="UP000076871">
    <property type="component" value="Unassembled WGS sequence"/>
</dbReference>
<keyword evidence="12" id="KW-1185">Reference proteome</keyword>
<dbReference type="AlphaFoldDB" id="A0A165E3V0"/>
<dbReference type="GeneID" id="63825968"/>
<dbReference type="OrthoDB" id="308383at2759"/>
<keyword evidence="3" id="KW-0489">Methyltransferase</keyword>
<feature type="compositionally biased region" description="Basic and acidic residues" evidence="8">
    <location>
        <begin position="140"/>
        <end position="153"/>
    </location>
</feature>
<evidence type="ECO:0000256" key="4">
    <source>
        <dbReference type="ARBA" id="ARBA00022679"/>
    </source>
</evidence>
<dbReference type="GO" id="GO:0032259">
    <property type="term" value="P:methylation"/>
    <property type="evidence" value="ECO:0007669"/>
    <property type="project" value="UniProtKB-KW"/>
</dbReference>
<dbReference type="PANTHER" id="PTHR46223">
    <property type="entry name" value="HISTONE-LYSINE N-METHYLTRANSFERASE SUV39H"/>
    <property type="match status" value="1"/>
</dbReference>
<dbReference type="GO" id="GO:0008270">
    <property type="term" value="F:zinc ion binding"/>
    <property type="evidence" value="ECO:0007669"/>
    <property type="project" value="InterPro"/>
</dbReference>
<dbReference type="PROSITE" id="PS50280">
    <property type="entry name" value="SET"/>
    <property type="match status" value="1"/>
</dbReference>
<dbReference type="Pfam" id="PF05033">
    <property type="entry name" value="Pre-SET"/>
    <property type="match status" value="1"/>
</dbReference>
<evidence type="ECO:0000256" key="5">
    <source>
        <dbReference type="ARBA" id="ARBA00022691"/>
    </source>
</evidence>
<protein>
    <submittedName>
        <fullName evidence="11">SET domain-containing protein</fullName>
    </submittedName>
</protein>
<feature type="domain" description="Post-SET" evidence="10">
    <location>
        <begin position="550"/>
        <end position="566"/>
    </location>
</feature>
<evidence type="ECO:0000259" key="9">
    <source>
        <dbReference type="PROSITE" id="PS50280"/>
    </source>
</evidence>
<organism evidence="11 12">
    <name type="scientific">Laetiporus sulphureus 93-53</name>
    <dbReference type="NCBI Taxonomy" id="1314785"/>
    <lineage>
        <taxon>Eukaryota</taxon>
        <taxon>Fungi</taxon>
        <taxon>Dikarya</taxon>
        <taxon>Basidiomycota</taxon>
        <taxon>Agaricomycotina</taxon>
        <taxon>Agaricomycetes</taxon>
        <taxon>Polyporales</taxon>
        <taxon>Laetiporus</taxon>
    </lineage>
</organism>
<keyword evidence="5" id="KW-0949">S-adenosyl-L-methionine</keyword>
<evidence type="ECO:0000313" key="11">
    <source>
        <dbReference type="EMBL" id="KZT06198.1"/>
    </source>
</evidence>
<dbReference type="SMART" id="SM00317">
    <property type="entry name" value="SET"/>
    <property type="match status" value="1"/>
</dbReference>
<dbReference type="PROSITE" id="PS50868">
    <property type="entry name" value="POST_SET"/>
    <property type="match status" value="1"/>
</dbReference>
<feature type="compositionally biased region" description="Polar residues" evidence="8">
    <location>
        <begin position="257"/>
        <end position="269"/>
    </location>
</feature>
<feature type="domain" description="SET" evidence="9">
    <location>
        <begin position="400"/>
        <end position="529"/>
    </location>
</feature>
<dbReference type="Gene3D" id="2.170.270.10">
    <property type="entry name" value="SET domain"/>
    <property type="match status" value="1"/>
</dbReference>
<dbReference type="GO" id="GO:0005694">
    <property type="term" value="C:chromosome"/>
    <property type="evidence" value="ECO:0007669"/>
    <property type="project" value="UniProtKB-SubCell"/>
</dbReference>
<evidence type="ECO:0000256" key="2">
    <source>
        <dbReference type="ARBA" id="ARBA00022454"/>
    </source>
</evidence>
<proteinExistence type="predicted"/>
<keyword evidence="4" id="KW-0808">Transferase</keyword>
<dbReference type="STRING" id="1314785.A0A165E3V0"/>
<evidence type="ECO:0000256" key="7">
    <source>
        <dbReference type="ARBA" id="ARBA00022833"/>
    </source>
</evidence>
<dbReference type="InParanoid" id="A0A165E3V0"/>
<keyword evidence="7" id="KW-0862">Zinc</keyword>
<keyword evidence="2" id="KW-0158">Chromosome</keyword>
<evidence type="ECO:0000256" key="8">
    <source>
        <dbReference type="SAM" id="MobiDB-lite"/>
    </source>
</evidence>
<dbReference type="RefSeq" id="XP_040763938.1">
    <property type="nucleotide sequence ID" value="XM_040908939.1"/>
</dbReference>
<dbReference type="InterPro" id="IPR007728">
    <property type="entry name" value="Pre-SET_dom"/>
</dbReference>
<dbReference type="InterPro" id="IPR050973">
    <property type="entry name" value="H3K9_Histone-Lys_N-MTase"/>
</dbReference>
<comment type="subcellular location">
    <subcellularLocation>
        <location evidence="1">Chromosome</location>
    </subcellularLocation>
</comment>
<dbReference type="Pfam" id="PF00856">
    <property type="entry name" value="SET"/>
    <property type="match status" value="1"/>
</dbReference>
<feature type="compositionally biased region" description="Pro residues" evidence="8">
    <location>
        <begin position="194"/>
        <end position="208"/>
    </location>
</feature>